<proteinExistence type="predicted"/>
<accession>A0A646HK96</accession>
<reference evidence="2" key="1">
    <citation type="submission" date="2019-09" db="EMBL/GenBank/DDBJ databases">
        <title>Distinct polysaccharide growth profiles of human intestinal Prevotella copri isolates.</title>
        <authorList>
            <person name="Fehlner-Peach H."/>
            <person name="Magnabosco C."/>
            <person name="Raghavan V."/>
            <person name="Scher J.U."/>
            <person name="Tett A."/>
            <person name="Cox L.M."/>
            <person name="Gottsegen C."/>
            <person name="Watters A."/>
            <person name="Wiltshire- Gordon J.D."/>
            <person name="Segata N."/>
            <person name="Bonneau R."/>
            <person name="Littman D.R."/>
        </authorList>
    </citation>
    <scope>NUCLEOTIDE SEQUENCE [LARGE SCALE GENOMIC DNA]</scope>
    <source>
        <strain evidence="2">iP54</strain>
    </source>
</reference>
<name>A0A646HK96_9BACT</name>
<evidence type="ECO:0000313" key="2">
    <source>
        <dbReference type="Proteomes" id="UP000420635"/>
    </source>
</evidence>
<dbReference type="RefSeq" id="WP_153113549.1">
    <property type="nucleotide sequence ID" value="NZ_VZAS01000127.1"/>
</dbReference>
<dbReference type="Proteomes" id="UP000420635">
    <property type="component" value="Unassembled WGS sequence"/>
</dbReference>
<organism evidence="1 2">
    <name type="scientific">Segatella copri</name>
    <dbReference type="NCBI Taxonomy" id="165179"/>
    <lineage>
        <taxon>Bacteria</taxon>
        <taxon>Pseudomonadati</taxon>
        <taxon>Bacteroidota</taxon>
        <taxon>Bacteroidia</taxon>
        <taxon>Bacteroidales</taxon>
        <taxon>Prevotellaceae</taxon>
        <taxon>Segatella</taxon>
    </lineage>
</organism>
<gene>
    <name evidence="1" type="ORF">F7D59_12110</name>
</gene>
<protein>
    <submittedName>
        <fullName evidence="1">Uncharacterized protein</fullName>
    </submittedName>
</protein>
<dbReference type="EMBL" id="VZBQ01000125">
    <property type="protein sequence ID" value="MQN90568.1"/>
    <property type="molecule type" value="Genomic_DNA"/>
</dbReference>
<comment type="caution">
    <text evidence="1">The sequence shown here is derived from an EMBL/GenBank/DDBJ whole genome shotgun (WGS) entry which is preliminary data.</text>
</comment>
<evidence type="ECO:0000313" key="1">
    <source>
        <dbReference type="EMBL" id="MQN90568.1"/>
    </source>
</evidence>
<dbReference type="AlphaFoldDB" id="A0A646HK96"/>
<sequence>MAKKKHRGHYCKVCGEYKSNESFSGKGHAQHICKECMGEMKKGNKKILDLPFGSNEFEIFDADECVASVLYGNNEERETKTFKKLSRAQKWC</sequence>